<comment type="caution">
    <text evidence="2">The sequence shown here is derived from an EMBL/GenBank/DDBJ whole genome shotgun (WGS) entry which is preliminary data.</text>
</comment>
<feature type="transmembrane region" description="Helical" evidence="1">
    <location>
        <begin position="82"/>
        <end position="104"/>
    </location>
</feature>
<keyword evidence="3" id="KW-1185">Reference proteome</keyword>
<feature type="transmembrane region" description="Helical" evidence="1">
    <location>
        <begin position="159"/>
        <end position="181"/>
    </location>
</feature>
<evidence type="ECO:0000256" key="1">
    <source>
        <dbReference type="SAM" id="Phobius"/>
    </source>
</evidence>
<evidence type="ECO:0008006" key="4">
    <source>
        <dbReference type="Google" id="ProtNLM"/>
    </source>
</evidence>
<dbReference type="EMBL" id="BMQJ01000009">
    <property type="protein sequence ID" value="GGQ05071.1"/>
    <property type="molecule type" value="Genomic_DNA"/>
</dbReference>
<dbReference type="Proteomes" id="UP000611554">
    <property type="component" value="Unassembled WGS sequence"/>
</dbReference>
<feature type="transmembrane region" description="Helical" evidence="1">
    <location>
        <begin position="48"/>
        <end position="70"/>
    </location>
</feature>
<proteinExistence type="predicted"/>
<dbReference type="RefSeq" id="WP_189247902.1">
    <property type="nucleotide sequence ID" value="NZ_BMQJ01000009.1"/>
</dbReference>
<keyword evidence="1" id="KW-1133">Transmembrane helix</keyword>
<gene>
    <name evidence="2" type="ORF">GCM10010140_39070</name>
</gene>
<keyword evidence="1" id="KW-0812">Transmembrane</keyword>
<name>A0ABQ2R1C4_9ACTN</name>
<feature type="transmembrane region" description="Helical" evidence="1">
    <location>
        <begin position="124"/>
        <end position="147"/>
    </location>
</feature>
<sequence length="198" mass="20669">MRVVIDRLARVPLVAVGLLILSSAAMAAGHVLLLAQIRAVGGEELPQWVARLSIETYWGLLPSAFLMLWARRRKQGGPLGRIGAALLACGPVTALLIAVGALVWGGILGRGDLPPSVMTVESLFYVMMLGVAVSGVAFLLDAGVRWWGAMLLIGLLGDFVMPMALAAVYAVFGIMLVVGAARAGRRSTDAGTALDAAH</sequence>
<protein>
    <recommendedName>
        <fullName evidence="4">DUF4386 domain-containing protein</fullName>
    </recommendedName>
</protein>
<accession>A0ABQ2R1C4</accession>
<feature type="transmembrane region" description="Helical" evidence="1">
    <location>
        <begin position="12"/>
        <end position="36"/>
    </location>
</feature>
<organism evidence="2 3">
    <name type="scientific">Streptosporangium pseudovulgare</name>
    <dbReference type="NCBI Taxonomy" id="35765"/>
    <lineage>
        <taxon>Bacteria</taxon>
        <taxon>Bacillati</taxon>
        <taxon>Actinomycetota</taxon>
        <taxon>Actinomycetes</taxon>
        <taxon>Streptosporangiales</taxon>
        <taxon>Streptosporangiaceae</taxon>
        <taxon>Streptosporangium</taxon>
    </lineage>
</organism>
<reference evidence="3" key="1">
    <citation type="journal article" date="2019" name="Int. J. Syst. Evol. Microbiol.">
        <title>The Global Catalogue of Microorganisms (GCM) 10K type strain sequencing project: providing services to taxonomists for standard genome sequencing and annotation.</title>
        <authorList>
            <consortium name="The Broad Institute Genomics Platform"/>
            <consortium name="The Broad Institute Genome Sequencing Center for Infectious Disease"/>
            <person name="Wu L."/>
            <person name="Ma J."/>
        </authorList>
    </citation>
    <scope>NUCLEOTIDE SEQUENCE [LARGE SCALE GENOMIC DNA]</scope>
    <source>
        <strain evidence="3">JCM 3115</strain>
    </source>
</reference>
<keyword evidence="1" id="KW-0472">Membrane</keyword>
<evidence type="ECO:0000313" key="2">
    <source>
        <dbReference type="EMBL" id="GGQ05071.1"/>
    </source>
</evidence>
<evidence type="ECO:0000313" key="3">
    <source>
        <dbReference type="Proteomes" id="UP000611554"/>
    </source>
</evidence>